<dbReference type="Gene3D" id="3.30.70.100">
    <property type="match status" value="1"/>
</dbReference>
<dbReference type="InterPro" id="IPR052936">
    <property type="entry name" value="Jasmonate_Hydroxylase-like"/>
</dbReference>
<dbReference type="EMBL" id="JAQQFR010000004">
    <property type="protein sequence ID" value="MFL9878399.1"/>
    <property type="molecule type" value="Genomic_DNA"/>
</dbReference>
<dbReference type="InterPro" id="IPR011008">
    <property type="entry name" value="Dimeric_a/b-barrel"/>
</dbReference>
<dbReference type="SUPFAM" id="SSF54909">
    <property type="entry name" value="Dimeric alpha+beta barrel"/>
    <property type="match status" value="1"/>
</dbReference>
<accession>A0ABW8Z8I8</accession>
<comment type="caution">
    <text evidence="1">The sequence shown here is derived from an EMBL/GenBank/DDBJ whole genome shotgun (WGS) entry which is preliminary data.</text>
</comment>
<protein>
    <submittedName>
        <fullName evidence="1">Antibiotic biosynthesis monooxygenase</fullName>
    </submittedName>
</protein>
<evidence type="ECO:0000313" key="1">
    <source>
        <dbReference type="EMBL" id="MFL9878399.1"/>
    </source>
</evidence>
<proteinExistence type="predicted"/>
<keyword evidence="1" id="KW-0560">Oxidoreductase</keyword>
<dbReference type="RefSeq" id="WP_408167315.1">
    <property type="nucleotide sequence ID" value="NZ_JAQQFR010000004.1"/>
</dbReference>
<dbReference type="PANTHER" id="PTHR37811:SF2">
    <property type="entry name" value="ABM DOMAIN-CONTAINING PROTEIN"/>
    <property type="match status" value="1"/>
</dbReference>
<keyword evidence="2" id="KW-1185">Reference proteome</keyword>
<name>A0ABW8Z8I8_9BURK</name>
<dbReference type="GO" id="GO:0004497">
    <property type="term" value="F:monooxygenase activity"/>
    <property type="evidence" value="ECO:0007669"/>
    <property type="project" value="UniProtKB-KW"/>
</dbReference>
<organism evidence="1 2">
    <name type="scientific">Herbaspirillum rhizosphaerae</name>
    <dbReference type="NCBI Taxonomy" id="346179"/>
    <lineage>
        <taxon>Bacteria</taxon>
        <taxon>Pseudomonadati</taxon>
        <taxon>Pseudomonadota</taxon>
        <taxon>Betaproteobacteria</taxon>
        <taxon>Burkholderiales</taxon>
        <taxon>Oxalobacteraceae</taxon>
        <taxon>Herbaspirillum</taxon>
    </lineage>
</organism>
<dbReference type="Proteomes" id="UP001629214">
    <property type="component" value="Unassembled WGS sequence"/>
</dbReference>
<gene>
    <name evidence="1" type="ORF">PQR63_08405</name>
</gene>
<keyword evidence="1" id="KW-0503">Monooxygenase</keyword>
<dbReference type="PANTHER" id="PTHR37811">
    <property type="entry name" value="BLL5343 PROTEIN"/>
    <property type="match status" value="1"/>
</dbReference>
<sequence length="100" mass="11597">MLLTVFRSRLRSENQEEYLAWASRMSLLVAKIPDYVSHKGFVSADGERVTVVEFSSEEGMKAWATHPEHLEAKKKGRESFFSEYRVQICNVLRDSADRTR</sequence>
<evidence type="ECO:0000313" key="2">
    <source>
        <dbReference type="Proteomes" id="UP001629214"/>
    </source>
</evidence>
<reference evidence="1 2" key="1">
    <citation type="journal article" date="2024" name="Chem. Sci.">
        <title>Discovery of megapolipeptins by genome mining of a Burkholderiales bacteria collection.</title>
        <authorList>
            <person name="Paulo B.S."/>
            <person name="Recchia M.J.J."/>
            <person name="Lee S."/>
            <person name="Fergusson C.H."/>
            <person name="Romanowski S.B."/>
            <person name="Hernandez A."/>
            <person name="Krull N."/>
            <person name="Liu D.Y."/>
            <person name="Cavanagh H."/>
            <person name="Bos A."/>
            <person name="Gray C.A."/>
            <person name="Murphy B.T."/>
            <person name="Linington R.G."/>
            <person name="Eustaquio A.S."/>
        </authorList>
    </citation>
    <scope>NUCLEOTIDE SEQUENCE [LARGE SCALE GENOMIC DNA]</scope>
    <source>
        <strain evidence="1 2">RL21-008-BIB-B</strain>
    </source>
</reference>